<proteinExistence type="predicted"/>
<evidence type="ECO:0000313" key="1">
    <source>
        <dbReference type="EMBL" id="GFP36270.1"/>
    </source>
</evidence>
<evidence type="ECO:0000313" key="2">
    <source>
        <dbReference type="Proteomes" id="UP000576480"/>
    </source>
</evidence>
<organism evidence="1 2">
    <name type="scientific">Candidatus Hakubella thermalkaliphila</name>
    <dbReference type="NCBI Taxonomy" id="2754717"/>
    <lineage>
        <taxon>Bacteria</taxon>
        <taxon>Bacillati</taxon>
        <taxon>Actinomycetota</taxon>
        <taxon>Actinomycetota incertae sedis</taxon>
        <taxon>Candidatus Hakubellales</taxon>
        <taxon>Candidatus Hakubellaceae</taxon>
        <taxon>Candidatus Hakubella</taxon>
    </lineage>
</organism>
<gene>
    <name evidence="1" type="ORF">HKBW3S43_02058</name>
</gene>
<sequence>MHEPETAYKKIVPELQRKMWFLNHAPMISVSGMEKKRITKIFPVIDEIIAERKKRIPTPEINRFIKDVTSGVQLSL</sequence>
<dbReference type="AlphaFoldDB" id="A0A6V8PVW8"/>
<feature type="non-terminal residue" evidence="1">
    <location>
        <position position="76"/>
    </location>
</feature>
<protein>
    <submittedName>
        <fullName evidence="1">GTPase</fullName>
    </submittedName>
</protein>
<comment type="caution">
    <text evidence="1">The sequence shown here is derived from an EMBL/GenBank/DDBJ whole genome shotgun (WGS) entry which is preliminary data.</text>
</comment>
<dbReference type="EMBL" id="BLSB01000532">
    <property type="protein sequence ID" value="GFP36270.1"/>
    <property type="molecule type" value="Genomic_DNA"/>
</dbReference>
<name>A0A6V8PVW8_9ACTN</name>
<accession>A0A6V8PVW8</accession>
<reference evidence="1 2" key="1">
    <citation type="journal article" date="2020" name="Front. Microbiol.">
        <title>Single-cell genomics of novel Actinobacteria with the Wood-Ljungdahl pathway discovered in a serpentinizing system.</title>
        <authorList>
            <person name="Merino N."/>
            <person name="Kawai M."/>
            <person name="Boyd E.S."/>
            <person name="Colman D.R."/>
            <person name="McGlynn S.E."/>
            <person name="Nealson K.H."/>
            <person name="Kurokawa K."/>
            <person name="Hongoh Y."/>
        </authorList>
    </citation>
    <scope>NUCLEOTIDE SEQUENCE [LARGE SCALE GENOMIC DNA]</scope>
    <source>
        <strain evidence="1 2">S43</strain>
    </source>
</reference>
<dbReference type="Proteomes" id="UP000576480">
    <property type="component" value="Unassembled WGS sequence"/>
</dbReference>